<dbReference type="PANTHER" id="PTHR35333:SF3">
    <property type="entry name" value="BETA-LACTAMASE-TYPE TRANSPEPTIDASE FOLD CONTAINING PROTEIN"/>
    <property type="match status" value="1"/>
</dbReference>
<dbReference type="InterPro" id="IPR023650">
    <property type="entry name" value="Beta-lactam_class-A_AS"/>
</dbReference>
<keyword evidence="5 6" id="KW-0046">Antibiotic resistance</keyword>
<dbReference type="EC" id="3.5.2.6" evidence="3 6"/>
<dbReference type="SUPFAM" id="SSF56601">
    <property type="entry name" value="beta-lactamase/transpeptidase-like"/>
    <property type="match status" value="1"/>
</dbReference>
<dbReference type="InterPro" id="IPR012338">
    <property type="entry name" value="Beta-lactam/transpept-like"/>
</dbReference>
<dbReference type="PROSITE" id="PS51318">
    <property type="entry name" value="TAT"/>
    <property type="match status" value="1"/>
</dbReference>
<dbReference type="InterPro" id="IPR006311">
    <property type="entry name" value="TAT_signal"/>
</dbReference>
<feature type="domain" description="Beta-lactamase class A catalytic" evidence="7">
    <location>
        <begin position="52"/>
        <end position="268"/>
    </location>
</feature>
<keyword evidence="9" id="KW-1185">Reference proteome</keyword>
<dbReference type="PRINTS" id="PR00118">
    <property type="entry name" value="BLACTAMASEA"/>
</dbReference>
<dbReference type="NCBIfam" id="NF033103">
    <property type="entry name" value="bla_class_A"/>
    <property type="match status" value="1"/>
</dbReference>
<evidence type="ECO:0000256" key="6">
    <source>
        <dbReference type="RuleBase" id="RU361140"/>
    </source>
</evidence>
<dbReference type="GO" id="GO:0008800">
    <property type="term" value="F:beta-lactamase activity"/>
    <property type="evidence" value="ECO:0007669"/>
    <property type="project" value="UniProtKB-UniRule"/>
</dbReference>
<evidence type="ECO:0000256" key="1">
    <source>
        <dbReference type="ARBA" id="ARBA00001526"/>
    </source>
</evidence>
<sequence>MGRGVDRRKLIAGAGALGLAACTPRTQDEIPAEKAPDFFLNDLEARHGGRLGVAALDVASGRRVLWRGQERFAFCSTFKAFLAAATLERVQRDEESLDRAVAVTRADIVPHAPVTEKAVGRTLTIRELMQATVEVSDNPAANILIREMGGIAVWRSWWPTFGDTTTVISRLEPDLNTALPNDPRDTCLPEQTLANIREMAFSERLTPENDALLHGWLTASPTGPNRIKAAAPEGWTVAHKTGTGANGTANDIAMLTPLSGSPVIVAAYFTGATEATDDQRDAVIAEATRRALKALGRD</sequence>
<dbReference type="GO" id="GO:0046677">
    <property type="term" value="P:response to antibiotic"/>
    <property type="evidence" value="ECO:0007669"/>
    <property type="project" value="UniProtKB-UniRule"/>
</dbReference>
<dbReference type="Gene3D" id="3.40.710.10">
    <property type="entry name" value="DD-peptidase/beta-lactamase superfamily"/>
    <property type="match status" value="1"/>
</dbReference>
<comment type="catalytic activity">
    <reaction evidence="1 6">
        <text>a beta-lactam + H2O = a substituted beta-amino acid</text>
        <dbReference type="Rhea" id="RHEA:20401"/>
        <dbReference type="ChEBI" id="CHEBI:15377"/>
        <dbReference type="ChEBI" id="CHEBI:35627"/>
        <dbReference type="ChEBI" id="CHEBI:140347"/>
        <dbReference type="EC" id="3.5.2.6"/>
    </reaction>
</comment>
<evidence type="ECO:0000256" key="5">
    <source>
        <dbReference type="ARBA" id="ARBA00023251"/>
    </source>
</evidence>
<dbReference type="EMBL" id="UXHF01000014">
    <property type="protein sequence ID" value="VDC49144.1"/>
    <property type="molecule type" value="Genomic_DNA"/>
</dbReference>
<dbReference type="InterPro" id="IPR000871">
    <property type="entry name" value="Beta-lactam_class-A"/>
</dbReference>
<dbReference type="Proteomes" id="UP000289220">
    <property type="component" value="Unassembled WGS sequence"/>
</dbReference>
<dbReference type="InterPro" id="IPR045155">
    <property type="entry name" value="Beta-lactam_cat"/>
</dbReference>
<name>A0A7Z9C5U4_9CAUL</name>
<dbReference type="PROSITE" id="PS51257">
    <property type="entry name" value="PROKAR_LIPOPROTEIN"/>
    <property type="match status" value="1"/>
</dbReference>
<evidence type="ECO:0000256" key="3">
    <source>
        <dbReference type="ARBA" id="ARBA00012865"/>
    </source>
</evidence>
<evidence type="ECO:0000313" key="9">
    <source>
        <dbReference type="Proteomes" id="UP000289220"/>
    </source>
</evidence>
<gene>
    <name evidence="8" type="primary">bla</name>
    <name evidence="8" type="ORF">BREV_BREV_01034</name>
</gene>
<keyword evidence="4 6" id="KW-0378">Hydrolase</keyword>
<evidence type="ECO:0000256" key="2">
    <source>
        <dbReference type="ARBA" id="ARBA00009009"/>
    </source>
</evidence>
<accession>A0A7Z9C5U4</accession>
<reference evidence="8 9" key="1">
    <citation type="submission" date="2018-11" db="EMBL/GenBank/DDBJ databases">
        <authorList>
            <person name="Peiro R."/>
            <person name="Begona"/>
            <person name="Cbmso G."/>
            <person name="Lopez M."/>
            <person name="Gonzalez S."/>
            <person name="Sacristan E."/>
            <person name="Castillo E."/>
        </authorList>
    </citation>
    <scope>NUCLEOTIDE SEQUENCE [LARGE SCALE GENOMIC DNA]</scope>
    <source>
        <strain evidence="8">Brev_genome</strain>
    </source>
</reference>
<evidence type="ECO:0000313" key="8">
    <source>
        <dbReference type="EMBL" id="VDC49144.1"/>
    </source>
</evidence>
<evidence type="ECO:0000259" key="7">
    <source>
        <dbReference type="Pfam" id="PF13354"/>
    </source>
</evidence>
<dbReference type="AlphaFoldDB" id="A0A7Z9C5U4"/>
<dbReference type="GO" id="GO:0030655">
    <property type="term" value="P:beta-lactam antibiotic catabolic process"/>
    <property type="evidence" value="ECO:0007669"/>
    <property type="project" value="InterPro"/>
</dbReference>
<organism evidence="8 9">
    <name type="scientific">Brevundimonas mediterranea</name>
    <dbReference type="NCBI Taxonomy" id="74329"/>
    <lineage>
        <taxon>Bacteria</taxon>
        <taxon>Pseudomonadati</taxon>
        <taxon>Pseudomonadota</taxon>
        <taxon>Alphaproteobacteria</taxon>
        <taxon>Caulobacterales</taxon>
        <taxon>Caulobacteraceae</taxon>
        <taxon>Brevundimonas</taxon>
    </lineage>
</organism>
<dbReference type="PROSITE" id="PS00146">
    <property type="entry name" value="BETA_LACTAMASE_A"/>
    <property type="match status" value="1"/>
</dbReference>
<proteinExistence type="inferred from homology"/>
<protein>
    <recommendedName>
        <fullName evidence="3 6">Beta-lactamase</fullName>
        <ecNumber evidence="3 6">3.5.2.6</ecNumber>
    </recommendedName>
</protein>
<evidence type="ECO:0000256" key="4">
    <source>
        <dbReference type="ARBA" id="ARBA00022801"/>
    </source>
</evidence>
<dbReference type="Pfam" id="PF13354">
    <property type="entry name" value="Beta-lactamase2"/>
    <property type="match status" value="1"/>
</dbReference>
<comment type="caution">
    <text evidence="8">The sequence shown here is derived from an EMBL/GenBank/DDBJ whole genome shotgun (WGS) entry which is preliminary data.</text>
</comment>
<dbReference type="PANTHER" id="PTHR35333">
    <property type="entry name" value="BETA-LACTAMASE"/>
    <property type="match status" value="1"/>
</dbReference>
<comment type="similarity">
    <text evidence="2 6">Belongs to the class-A beta-lactamase family.</text>
</comment>